<dbReference type="Pfam" id="PF00072">
    <property type="entry name" value="Response_reg"/>
    <property type="match status" value="1"/>
</dbReference>
<evidence type="ECO:0000256" key="5">
    <source>
        <dbReference type="PROSITE-ProRule" id="PRU00169"/>
    </source>
</evidence>
<evidence type="ECO:0000256" key="4">
    <source>
        <dbReference type="ARBA" id="ARBA00023163"/>
    </source>
</evidence>
<evidence type="ECO:0000259" key="7">
    <source>
        <dbReference type="PROSITE" id="PS50110"/>
    </source>
</evidence>
<dbReference type="GO" id="GO:0003677">
    <property type="term" value="F:DNA binding"/>
    <property type="evidence" value="ECO:0007669"/>
    <property type="project" value="UniProtKB-KW"/>
</dbReference>
<dbReference type="Proteomes" id="UP000243719">
    <property type="component" value="Unassembled WGS sequence"/>
</dbReference>
<dbReference type="CDD" id="cd17535">
    <property type="entry name" value="REC_NarL-like"/>
    <property type="match status" value="1"/>
</dbReference>
<dbReference type="SUPFAM" id="SSF52172">
    <property type="entry name" value="CheY-like"/>
    <property type="match status" value="1"/>
</dbReference>
<feature type="domain" description="HTH luxR-type" evidence="6">
    <location>
        <begin position="145"/>
        <end position="210"/>
    </location>
</feature>
<evidence type="ECO:0000313" key="9">
    <source>
        <dbReference type="Proteomes" id="UP000243719"/>
    </source>
</evidence>
<dbReference type="STRING" id="1770053.SAMN05216551_10597"/>
<keyword evidence="1 5" id="KW-0597">Phosphoprotein</keyword>
<feature type="modified residue" description="4-aspartylphosphate" evidence="5">
    <location>
        <position position="57"/>
    </location>
</feature>
<dbReference type="PRINTS" id="PR00038">
    <property type="entry name" value="HTHLUXR"/>
</dbReference>
<dbReference type="Gene3D" id="3.40.50.2300">
    <property type="match status" value="1"/>
</dbReference>
<dbReference type="PROSITE" id="PS00622">
    <property type="entry name" value="HTH_LUXR_1"/>
    <property type="match status" value="1"/>
</dbReference>
<keyword evidence="4" id="KW-0804">Transcription</keyword>
<sequence>MIRILIADDHALVREGLAHILRRGQDFELIGEAADGDAVIRLVRSDSGAAADILLLDLSMPGKSGIELIKQVRRERPALRILVLTMHAEQQYAVRAFKAGAAGYLTKESAAAELVDAVRRVAGGQTFVSQTIASALAEALQRAGDAAPHEALSDREMEVYRRLVAGETVSSIAGTLFLSPKTVSTYKTRLAEKLGVENDAALIRYAIANRLFDA</sequence>
<dbReference type="RefSeq" id="WP_091907598.1">
    <property type="nucleotide sequence ID" value="NZ_FNLO01000005.1"/>
</dbReference>
<dbReference type="EMBL" id="FNLO01000005">
    <property type="protein sequence ID" value="SDV48447.1"/>
    <property type="molecule type" value="Genomic_DNA"/>
</dbReference>
<dbReference type="InterPro" id="IPR016032">
    <property type="entry name" value="Sig_transdc_resp-reg_C-effctor"/>
</dbReference>
<evidence type="ECO:0000256" key="1">
    <source>
        <dbReference type="ARBA" id="ARBA00022553"/>
    </source>
</evidence>
<proteinExistence type="predicted"/>
<dbReference type="PROSITE" id="PS50110">
    <property type="entry name" value="RESPONSE_REGULATORY"/>
    <property type="match status" value="1"/>
</dbReference>
<dbReference type="InterPro" id="IPR000792">
    <property type="entry name" value="Tscrpt_reg_LuxR_C"/>
</dbReference>
<dbReference type="GO" id="GO:0000160">
    <property type="term" value="P:phosphorelay signal transduction system"/>
    <property type="evidence" value="ECO:0007669"/>
    <property type="project" value="InterPro"/>
</dbReference>
<keyword evidence="9" id="KW-1185">Reference proteome</keyword>
<feature type="domain" description="Response regulatory" evidence="7">
    <location>
        <begin position="3"/>
        <end position="122"/>
    </location>
</feature>
<evidence type="ECO:0000259" key="6">
    <source>
        <dbReference type="PROSITE" id="PS50043"/>
    </source>
</evidence>
<gene>
    <name evidence="8" type="ORF">SAMN05216551_10597</name>
</gene>
<dbReference type="PROSITE" id="PS50043">
    <property type="entry name" value="HTH_LUXR_2"/>
    <property type="match status" value="1"/>
</dbReference>
<dbReference type="SMART" id="SM00448">
    <property type="entry name" value="REC"/>
    <property type="match status" value="1"/>
</dbReference>
<dbReference type="GO" id="GO:0006355">
    <property type="term" value="P:regulation of DNA-templated transcription"/>
    <property type="evidence" value="ECO:0007669"/>
    <property type="project" value="InterPro"/>
</dbReference>
<dbReference type="InterPro" id="IPR039420">
    <property type="entry name" value="WalR-like"/>
</dbReference>
<accession>A0A1H2PNZ2</accession>
<evidence type="ECO:0000256" key="2">
    <source>
        <dbReference type="ARBA" id="ARBA00023015"/>
    </source>
</evidence>
<dbReference type="InterPro" id="IPR058245">
    <property type="entry name" value="NreC/VraR/RcsB-like_REC"/>
</dbReference>
<evidence type="ECO:0000256" key="3">
    <source>
        <dbReference type="ARBA" id="ARBA00023125"/>
    </source>
</evidence>
<keyword evidence="3 8" id="KW-0238">DNA-binding</keyword>
<dbReference type="CDD" id="cd06170">
    <property type="entry name" value="LuxR_C_like"/>
    <property type="match status" value="1"/>
</dbReference>
<organism evidence="8 9">
    <name type="scientific">Chitinasiproducens palmae</name>
    <dbReference type="NCBI Taxonomy" id="1770053"/>
    <lineage>
        <taxon>Bacteria</taxon>
        <taxon>Pseudomonadati</taxon>
        <taxon>Pseudomonadota</taxon>
        <taxon>Betaproteobacteria</taxon>
        <taxon>Burkholderiales</taxon>
        <taxon>Burkholderiaceae</taxon>
        <taxon>Chitinasiproducens</taxon>
    </lineage>
</organism>
<protein>
    <submittedName>
        <fullName evidence="8">DNA-binding response regulator, NarL/FixJ family, contains REC and HTH domains</fullName>
    </submittedName>
</protein>
<evidence type="ECO:0000313" key="8">
    <source>
        <dbReference type="EMBL" id="SDV48447.1"/>
    </source>
</evidence>
<name>A0A1H2PNZ2_9BURK</name>
<dbReference type="PANTHER" id="PTHR43214">
    <property type="entry name" value="TWO-COMPONENT RESPONSE REGULATOR"/>
    <property type="match status" value="1"/>
</dbReference>
<dbReference type="SMART" id="SM00421">
    <property type="entry name" value="HTH_LUXR"/>
    <property type="match status" value="1"/>
</dbReference>
<keyword evidence="2" id="KW-0805">Transcription regulation</keyword>
<dbReference type="OrthoDB" id="9816469at2"/>
<dbReference type="InterPro" id="IPR001789">
    <property type="entry name" value="Sig_transdc_resp-reg_receiver"/>
</dbReference>
<reference evidence="9" key="1">
    <citation type="submission" date="2016-09" db="EMBL/GenBank/DDBJ databases">
        <authorList>
            <person name="Varghese N."/>
            <person name="Submissions S."/>
        </authorList>
    </citation>
    <scope>NUCLEOTIDE SEQUENCE [LARGE SCALE GENOMIC DNA]</scope>
    <source>
        <strain evidence="9">JS23</strain>
    </source>
</reference>
<dbReference type="Pfam" id="PF00196">
    <property type="entry name" value="GerE"/>
    <property type="match status" value="1"/>
</dbReference>
<dbReference type="AlphaFoldDB" id="A0A1H2PNZ2"/>
<dbReference type="SUPFAM" id="SSF46894">
    <property type="entry name" value="C-terminal effector domain of the bipartite response regulators"/>
    <property type="match status" value="1"/>
</dbReference>
<dbReference type="InterPro" id="IPR011006">
    <property type="entry name" value="CheY-like_superfamily"/>
</dbReference>
<dbReference type="PANTHER" id="PTHR43214:SF41">
    <property type="entry name" value="NITRATE_NITRITE RESPONSE REGULATOR PROTEIN NARP"/>
    <property type="match status" value="1"/>
</dbReference>